<gene>
    <name evidence="9" type="ORF">BXY53_0348</name>
</gene>
<dbReference type="PANTHER" id="PTHR42751">
    <property type="entry name" value="SODIUM/HYDROGEN EXCHANGER FAMILY/TRKA DOMAIN PROTEIN"/>
    <property type="match status" value="1"/>
</dbReference>
<keyword evidence="10" id="KW-1185">Reference proteome</keyword>
<dbReference type="InterPro" id="IPR038770">
    <property type="entry name" value="Na+/solute_symporter_sf"/>
</dbReference>
<dbReference type="Gene3D" id="1.20.1530.20">
    <property type="match status" value="1"/>
</dbReference>
<feature type="transmembrane region" description="Helical" evidence="7">
    <location>
        <begin position="210"/>
        <end position="230"/>
    </location>
</feature>
<feature type="transmembrane region" description="Helical" evidence="7">
    <location>
        <begin position="284"/>
        <end position="304"/>
    </location>
</feature>
<proteinExistence type="inferred from homology"/>
<dbReference type="Gene3D" id="3.40.50.720">
    <property type="entry name" value="NAD(P)-binding Rossmann-like Domain"/>
    <property type="match status" value="1"/>
</dbReference>
<comment type="caution">
    <text evidence="9">The sequence shown here is derived from an EMBL/GenBank/DDBJ whole genome shotgun (WGS) entry which is preliminary data.</text>
</comment>
<dbReference type="PANTHER" id="PTHR42751:SF1">
    <property type="entry name" value="CATION_PROTON ANTIPORTER YBAL-RELATED"/>
    <property type="match status" value="1"/>
</dbReference>
<evidence type="ECO:0000256" key="4">
    <source>
        <dbReference type="ARBA" id="ARBA00022692"/>
    </source>
</evidence>
<dbReference type="Proteomes" id="UP000266273">
    <property type="component" value="Unassembled WGS sequence"/>
</dbReference>
<protein>
    <submittedName>
        <fullName evidence="9">Transporter (CPA2 family)</fullName>
    </submittedName>
</protein>
<feature type="transmembrane region" description="Helical" evidence="7">
    <location>
        <begin position="156"/>
        <end position="175"/>
    </location>
</feature>
<evidence type="ECO:0000256" key="3">
    <source>
        <dbReference type="ARBA" id="ARBA00022448"/>
    </source>
</evidence>
<dbReference type="GO" id="GO:0015297">
    <property type="term" value="F:antiporter activity"/>
    <property type="evidence" value="ECO:0007669"/>
    <property type="project" value="InterPro"/>
</dbReference>
<dbReference type="GO" id="GO:0006813">
    <property type="term" value="P:potassium ion transport"/>
    <property type="evidence" value="ECO:0007669"/>
    <property type="project" value="InterPro"/>
</dbReference>
<dbReference type="InterPro" id="IPR003148">
    <property type="entry name" value="RCK_N"/>
</dbReference>
<evidence type="ECO:0000313" key="9">
    <source>
        <dbReference type="EMBL" id="RIA55287.1"/>
    </source>
</evidence>
<evidence type="ECO:0000256" key="2">
    <source>
        <dbReference type="ARBA" id="ARBA00005551"/>
    </source>
</evidence>
<feature type="transmembrane region" description="Helical" evidence="7">
    <location>
        <begin position="6"/>
        <end position="27"/>
    </location>
</feature>
<dbReference type="OrthoDB" id="9781411at2"/>
<keyword evidence="4 7" id="KW-0812">Transmembrane</keyword>
<comment type="similarity">
    <text evidence="2">Belongs to the monovalent cation:proton antiporter 2 (CPA2) transporter (TC 2.A.37) family.</text>
</comment>
<sequence length="546" mass="57834">MNLTSSALFPGISDFSVALALAAILGFLAQMIRLPPLAGFLLAGFALNAMGMPHSPFIEEIADLGVILLLFTIGLKLKPSALMRPEIWGGASAHAITIIALFSVLFYLAPISMLTLLGVGDIGEIVLLAFALSFSSTVFAVKVLEERGGARSVDGRTAIGILIFQDILAVAFLTFSTGKLPSIWAFALVGLVLLRPLLSYLLERAGSGELLPMFGLFAAVVVGATSFQLAGLKPDLGALVLGMMMANHRRAGDVADSLFTIKEVMLVGFFLNIGLIGAVKLDHLLLALGLVLLVPIKSALFFLILSRFRLRARSSFLAAASLSSYSEFGLIVGAVAYESGWLAADALTVIALAVAISFVGASVLNLNVNRAYANLSGVLKRFETVTRRSGDQPLDTGGAQILVFGMGRVGTGAYDFLRERYRDNIVVGIESNSEKVASHREAGRNVLLGDAADSDFWERMEAAGKDFRVVMLAMPDHQVNMYALQQIRRAGFGGFIAALAKYPEDATALKEGGAHCVFNMYAEAGAGFAASVAELLEGSTADLAAQ</sequence>
<evidence type="ECO:0000256" key="7">
    <source>
        <dbReference type="SAM" id="Phobius"/>
    </source>
</evidence>
<dbReference type="GO" id="GO:0016020">
    <property type="term" value="C:membrane"/>
    <property type="evidence" value="ECO:0007669"/>
    <property type="project" value="UniProtKB-SubCell"/>
</dbReference>
<feature type="transmembrane region" description="Helical" evidence="7">
    <location>
        <begin position="57"/>
        <end position="75"/>
    </location>
</feature>
<evidence type="ECO:0000256" key="6">
    <source>
        <dbReference type="ARBA" id="ARBA00023136"/>
    </source>
</evidence>
<accession>A0A397Q6X8</accession>
<evidence type="ECO:0000259" key="8">
    <source>
        <dbReference type="PROSITE" id="PS51201"/>
    </source>
</evidence>
<dbReference type="InterPro" id="IPR006153">
    <property type="entry name" value="Cation/H_exchanger_TM"/>
</dbReference>
<dbReference type="PROSITE" id="PS51201">
    <property type="entry name" value="RCK_N"/>
    <property type="match status" value="1"/>
</dbReference>
<feature type="transmembrane region" description="Helical" evidence="7">
    <location>
        <begin position="316"/>
        <end position="337"/>
    </location>
</feature>
<comment type="subcellular location">
    <subcellularLocation>
        <location evidence="1">Membrane</location>
        <topology evidence="1">Multi-pass membrane protein</topology>
    </subcellularLocation>
</comment>
<dbReference type="RefSeq" id="WP_119060212.1">
    <property type="nucleotide sequence ID" value="NZ_QXDF01000001.1"/>
</dbReference>
<dbReference type="InterPro" id="IPR036291">
    <property type="entry name" value="NAD(P)-bd_dom_sf"/>
</dbReference>
<keyword evidence="5 7" id="KW-1133">Transmembrane helix</keyword>
<dbReference type="Pfam" id="PF02254">
    <property type="entry name" value="TrkA_N"/>
    <property type="match status" value="1"/>
</dbReference>
<keyword evidence="6 7" id="KW-0472">Membrane</keyword>
<feature type="transmembrane region" description="Helical" evidence="7">
    <location>
        <begin position="87"/>
        <end position="110"/>
    </location>
</feature>
<dbReference type="GO" id="GO:1902600">
    <property type="term" value="P:proton transmembrane transport"/>
    <property type="evidence" value="ECO:0007669"/>
    <property type="project" value="InterPro"/>
</dbReference>
<feature type="transmembrane region" description="Helical" evidence="7">
    <location>
        <begin position="343"/>
        <end position="366"/>
    </location>
</feature>
<feature type="domain" description="RCK N-terminal" evidence="8">
    <location>
        <begin position="398"/>
        <end position="519"/>
    </location>
</feature>
<organism evidence="9 10">
    <name type="scientific">Dichotomicrobium thermohalophilum</name>
    <dbReference type="NCBI Taxonomy" id="933063"/>
    <lineage>
        <taxon>Bacteria</taxon>
        <taxon>Pseudomonadati</taxon>
        <taxon>Pseudomonadota</taxon>
        <taxon>Alphaproteobacteria</taxon>
        <taxon>Hyphomicrobiales</taxon>
        <taxon>Hyphomicrobiaceae</taxon>
        <taxon>Dichotomicrobium</taxon>
    </lineage>
</organism>
<dbReference type="Pfam" id="PF00999">
    <property type="entry name" value="Na_H_Exchanger"/>
    <property type="match status" value="1"/>
</dbReference>
<feature type="transmembrane region" description="Helical" evidence="7">
    <location>
        <begin position="122"/>
        <end position="144"/>
    </location>
</feature>
<feature type="transmembrane region" description="Helical" evidence="7">
    <location>
        <begin position="181"/>
        <end position="198"/>
    </location>
</feature>
<keyword evidence="3" id="KW-0813">Transport</keyword>
<dbReference type="EMBL" id="QXDF01000001">
    <property type="protein sequence ID" value="RIA55287.1"/>
    <property type="molecule type" value="Genomic_DNA"/>
</dbReference>
<name>A0A397Q6X8_9HYPH</name>
<evidence type="ECO:0000256" key="5">
    <source>
        <dbReference type="ARBA" id="ARBA00022989"/>
    </source>
</evidence>
<evidence type="ECO:0000256" key="1">
    <source>
        <dbReference type="ARBA" id="ARBA00004141"/>
    </source>
</evidence>
<reference evidence="9 10" key="1">
    <citation type="submission" date="2018-08" db="EMBL/GenBank/DDBJ databases">
        <title>Genomic Encyclopedia of Archaeal and Bacterial Type Strains, Phase II (KMG-II): from individual species to whole genera.</title>
        <authorList>
            <person name="Goeker M."/>
        </authorList>
    </citation>
    <scope>NUCLEOTIDE SEQUENCE [LARGE SCALE GENOMIC DNA]</scope>
    <source>
        <strain evidence="9 10">DSM 5002</strain>
    </source>
</reference>
<dbReference type="SUPFAM" id="SSF51735">
    <property type="entry name" value="NAD(P)-binding Rossmann-fold domains"/>
    <property type="match status" value="1"/>
</dbReference>
<dbReference type="AlphaFoldDB" id="A0A397Q6X8"/>
<evidence type="ECO:0000313" key="10">
    <source>
        <dbReference type="Proteomes" id="UP000266273"/>
    </source>
</evidence>